<accession>A0ABV6CAM6</accession>
<proteinExistence type="predicted"/>
<protein>
    <submittedName>
        <fullName evidence="1">Uncharacterized protein</fullName>
    </submittedName>
</protein>
<organism evidence="1 2">
    <name type="scientific">Thorsellia kenyensis</name>
    <dbReference type="NCBI Taxonomy" id="1549888"/>
    <lineage>
        <taxon>Bacteria</taxon>
        <taxon>Pseudomonadati</taxon>
        <taxon>Pseudomonadota</taxon>
        <taxon>Gammaproteobacteria</taxon>
        <taxon>Enterobacterales</taxon>
        <taxon>Thorselliaceae</taxon>
        <taxon>Thorsellia</taxon>
    </lineage>
</organism>
<dbReference type="Proteomes" id="UP001589758">
    <property type="component" value="Unassembled WGS sequence"/>
</dbReference>
<gene>
    <name evidence="1" type="ORF">ACFFIT_08050</name>
</gene>
<comment type="caution">
    <text evidence="1">The sequence shown here is derived from an EMBL/GenBank/DDBJ whole genome shotgun (WGS) entry which is preliminary data.</text>
</comment>
<reference evidence="1 2" key="1">
    <citation type="submission" date="2024-09" db="EMBL/GenBank/DDBJ databases">
        <authorList>
            <person name="Sun Q."/>
            <person name="Mori K."/>
        </authorList>
    </citation>
    <scope>NUCLEOTIDE SEQUENCE [LARGE SCALE GENOMIC DNA]</scope>
    <source>
        <strain evidence="1 2">CCM 8545</strain>
    </source>
</reference>
<dbReference type="EMBL" id="JBHLXE010000089">
    <property type="protein sequence ID" value="MFC0180029.1"/>
    <property type="molecule type" value="Genomic_DNA"/>
</dbReference>
<name>A0ABV6CAM6_9GAMM</name>
<evidence type="ECO:0000313" key="2">
    <source>
        <dbReference type="Proteomes" id="UP001589758"/>
    </source>
</evidence>
<keyword evidence="2" id="KW-1185">Reference proteome</keyword>
<evidence type="ECO:0000313" key="1">
    <source>
        <dbReference type="EMBL" id="MFC0180029.1"/>
    </source>
</evidence>
<dbReference type="RefSeq" id="WP_385877143.1">
    <property type="nucleotide sequence ID" value="NZ_JBHLXE010000089.1"/>
</dbReference>
<sequence length="60" mass="6751">MGLKNSDYEVSIIFKETYNDEEGKQQVDIVDLFLSSSSKTIKTARDINIGDVILPKNNKS</sequence>